<reference evidence="2" key="1">
    <citation type="journal article" date="2016" name="Int. J. Mol. Sci.">
        <title>Comparative genomics of the extreme acidophile Acidithiobacillus thiooxidans reveals intraspecific divergence and niche adaptation.</title>
        <authorList>
            <person name="Zhang X."/>
            <person name="Feng X."/>
            <person name="Tao J."/>
            <person name="Ma L."/>
            <person name="Xiao Y."/>
            <person name="Liang Y."/>
            <person name="Liu X."/>
            <person name="Yin H."/>
        </authorList>
    </citation>
    <scope>NUCLEOTIDE SEQUENCE [LARGE SCALE GENOMIC DNA]</scope>
    <source>
        <strain evidence="2">DXS-W</strain>
    </source>
</reference>
<keyword evidence="3" id="KW-1185">Reference proteome</keyword>
<dbReference type="RefSeq" id="WP_065975243.1">
    <property type="nucleotide sequence ID" value="NZ_LWRY01000012.1"/>
</dbReference>
<proteinExistence type="predicted"/>
<sequence>MPADTNPPRHNLHTAPNLRDLLALPHETFLPVAFTALLGREPDVVGLIHYALRLQGGASRVLILAEIRTSPEGQRHAPYATSDELELVVRRYQIIRGLPLGRRRWNLLPQFGREPPSGNFDWERWASDYVGQKKQAAELTAPTSESFFSTSSEKKISEESFAALEQRVEALFITLQQALSLMQAQGISTQSVTGPQRADTPPQGYLTITTGEEVSWAARSAYVQLCQRMNAS</sequence>
<evidence type="ECO:0000313" key="3">
    <source>
        <dbReference type="Proteomes" id="UP000095008"/>
    </source>
</evidence>
<dbReference type="OrthoDB" id="9978757at2"/>
<evidence type="ECO:0000259" key="1">
    <source>
        <dbReference type="Pfam" id="PF13946"/>
    </source>
</evidence>
<dbReference type="EMBL" id="LWRY01000012">
    <property type="protein sequence ID" value="OCX75580.1"/>
    <property type="molecule type" value="Genomic_DNA"/>
</dbReference>
<gene>
    <name evidence="2" type="ORF">A6M23_02195</name>
</gene>
<dbReference type="InterPro" id="IPR025282">
    <property type="entry name" value="DUF4214"/>
</dbReference>
<dbReference type="AlphaFoldDB" id="A0A1C2IQI0"/>
<feature type="domain" description="DUF4214" evidence="1">
    <location>
        <begin position="26"/>
        <end position="75"/>
    </location>
</feature>
<accession>A0A1C2IQI0</accession>
<protein>
    <recommendedName>
        <fullName evidence="1">DUF4214 domain-containing protein</fullName>
    </recommendedName>
</protein>
<comment type="caution">
    <text evidence="2">The sequence shown here is derived from an EMBL/GenBank/DDBJ whole genome shotgun (WGS) entry which is preliminary data.</text>
</comment>
<dbReference type="Pfam" id="PF13946">
    <property type="entry name" value="DUF4214"/>
    <property type="match status" value="1"/>
</dbReference>
<evidence type="ECO:0000313" key="2">
    <source>
        <dbReference type="EMBL" id="OCX75580.1"/>
    </source>
</evidence>
<dbReference type="Proteomes" id="UP000095008">
    <property type="component" value="Unassembled WGS sequence"/>
</dbReference>
<name>A0A1C2IQI0_ACITH</name>
<organism evidence="2 3">
    <name type="scientific">Acidithiobacillus thiooxidans</name>
    <name type="common">Thiobacillus thiooxidans</name>
    <dbReference type="NCBI Taxonomy" id="930"/>
    <lineage>
        <taxon>Bacteria</taxon>
        <taxon>Pseudomonadati</taxon>
        <taxon>Pseudomonadota</taxon>
        <taxon>Acidithiobacillia</taxon>
        <taxon>Acidithiobacillales</taxon>
        <taxon>Acidithiobacillaceae</taxon>
        <taxon>Acidithiobacillus</taxon>
    </lineage>
</organism>